<proteinExistence type="predicted"/>
<evidence type="ECO:0000313" key="1">
    <source>
        <dbReference type="EMBL" id="ORA38073.1"/>
    </source>
</evidence>
<keyword evidence="2" id="KW-1185">Reference proteome</keyword>
<comment type="caution">
    <text evidence="1">The sequence shown here is derived from an EMBL/GenBank/DDBJ whole genome shotgun (WGS) entry which is preliminary data.</text>
</comment>
<sequence>MTRSLWLAAWVFGALAYIGLAVWMPLFVTAAILSAASVLAWGFRVHPDPDEWANDEWWTDESEEQARGESVMAYEFESDEWARANHQLSEMDRATTEISTRQSVGMCGDLDDVRYGGGDYR</sequence>
<dbReference type="EMBL" id="MVHF01000004">
    <property type="protein sequence ID" value="ORA38073.1"/>
    <property type="molecule type" value="Genomic_DNA"/>
</dbReference>
<organism evidence="1 2">
    <name type="scientific">Mycobacterium aquaticum</name>
    <dbReference type="NCBI Taxonomy" id="1927124"/>
    <lineage>
        <taxon>Bacteria</taxon>
        <taxon>Bacillati</taxon>
        <taxon>Actinomycetota</taxon>
        <taxon>Actinomycetes</taxon>
        <taxon>Mycobacteriales</taxon>
        <taxon>Mycobacteriaceae</taxon>
        <taxon>Mycobacterium</taxon>
    </lineage>
</organism>
<dbReference type="OrthoDB" id="4723963at2"/>
<dbReference type="STRING" id="1927124.BST13_05595"/>
<dbReference type="Proteomes" id="UP000192448">
    <property type="component" value="Unassembled WGS sequence"/>
</dbReference>
<dbReference type="AlphaFoldDB" id="A0A1X0B712"/>
<gene>
    <name evidence="1" type="ORF">BST13_05595</name>
</gene>
<dbReference type="RefSeq" id="WP_083161511.1">
    <property type="nucleotide sequence ID" value="NZ_MVHF01000004.1"/>
</dbReference>
<name>A0A1X0B712_9MYCO</name>
<reference evidence="1 2" key="1">
    <citation type="submission" date="2017-02" db="EMBL/GenBank/DDBJ databases">
        <title>The new phylogeny of genus Mycobacterium.</title>
        <authorList>
            <person name="Tortoli E."/>
            <person name="Trovato A."/>
            <person name="Cirillo D.M."/>
        </authorList>
    </citation>
    <scope>NUCLEOTIDE SEQUENCE [LARGE SCALE GENOMIC DNA]</scope>
    <source>
        <strain evidence="1 2">RW6</strain>
    </source>
</reference>
<evidence type="ECO:0000313" key="2">
    <source>
        <dbReference type="Proteomes" id="UP000192448"/>
    </source>
</evidence>
<accession>A0A1X0B712</accession>
<protein>
    <submittedName>
        <fullName evidence="1">Uncharacterized protein</fullName>
    </submittedName>
</protein>